<dbReference type="SUPFAM" id="SSF52317">
    <property type="entry name" value="Class I glutamine amidotransferase-like"/>
    <property type="match status" value="1"/>
</dbReference>
<accession>A0A6J4UMC9</accession>
<dbReference type="InterPro" id="IPR027461">
    <property type="entry name" value="Carboxypeptidase_A_C_sf"/>
</dbReference>
<dbReference type="SUPFAM" id="SSF141986">
    <property type="entry name" value="LD-carboxypeptidase A C-terminal domain-like"/>
    <property type="match status" value="1"/>
</dbReference>
<feature type="domain" description="LD-carboxypeptidase N-terminal" evidence="3">
    <location>
        <begin position="15"/>
        <end position="134"/>
    </location>
</feature>
<comment type="similarity">
    <text evidence="1">Belongs to the peptidase S66 family.</text>
</comment>
<organism evidence="5">
    <name type="scientific">uncultured Truepera sp</name>
    <dbReference type="NCBI Taxonomy" id="543023"/>
    <lineage>
        <taxon>Bacteria</taxon>
        <taxon>Thermotogati</taxon>
        <taxon>Deinococcota</taxon>
        <taxon>Deinococci</taxon>
        <taxon>Trueperales</taxon>
        <taxon>Trueperaceae</taxon>
        <taxon>Truepera</taxon>
        <taxon>environmental samples</taxon>
    </lineage>
</organism>
<gene>
    <name evidence="5" type="ORF">AVDCRST_MAG86-196</name>
</gene>
<dbReference type="PANTHER" id="PTHR30237">
    <property type="entry name" value="MURAMOYLTETRAPEPTIDE CARBOXYPEPTIDASE"/>
    <property type="match status" value="1"/>
</dbReference>
<evidence type="ECO:0000259" key="3">
    <source>
        <dbReference type="Pfam" id="PF02016"/>
    </source>
</evidence>
<dbReference type="InterPro" id="IPR027478">
    <property type="entry name" value="LdcA_N"/>
</dbReference>
<keyword evidence="2" id="KW-0378">Hydrolase</keyword>
<dbReference type="InterPro" id="IPR040449">
    <property type="entry name" value="Peptidase_S66_N"/>
</dbReference>
<dbReference type="InterPro" id="IPR040921">
    <property type="entry name" value="Peptidase_S66C"/>
</dbReference>
<dbReference type="InterPro" id="IPR029062">
    <property type="entry name" value="Class_I_gatase-like"/>
</dbReference>
<dbReference type="Gene3D" id="3.40.50.10740">
    <property type="entry name" value="Class I glutamine amidotransferase-like"/>
    <property type="match status" value="1"/>
</dbReference>
<reference evidence="5" key="1">
    <citation type="submission" date="2020-02" db="EMBL/GenBank/DDBJ databases">
        <authorList>
            <person name="Meier V. D."/>
        </authorList>
    </citation>
    <scope>NUCLEOTIDE SEQUENCE</scope>
    <source>
        <strain evidence="5">AVDCRST_MAG86</strain>
    </source>
</reference>
<sequence length="344" mass="38029">MTFIKPPKLQAGDTVAAISLSSGAAGEFPQVYRVAKQNVEQTLGVRLIETPNALRDNGWLYRNPEARADDLHWALQNPEVKGMVSTIGGCESVRVLPFVNPELIRANPKVLLGYSDTTVTQLAFLNAGVVSLYGPSLMSGFADLEAFPYAETWAKRLLGGWHGPYEASETWTEDLSDWNATDFEAEVARSKTLHPGGWRWLQGEMRADGHVIGGCIEVLEMLKGTRFWPSSELWRGAVLFFETSEDRPSPDQVEYWLRNYATQGILGEAAALLIARPRGYTPEQKEALRCVVKKVLLEVDRADMPVVTDVDIGHTSPMMTLPLGCRVAVDAEKRTVELLEPAVS</sequence>
<evidence type="ECO:0000256" key="1">
    <source>
        <dbReference type="ARBA" id="ARBA00010233"/>
    </source>
</evidence>
<dbReference type="PIRSF" id="PIRSF028757">
    <property type="entry name" value="LD-carboxypeptidase"/>
    <property type="match status" value="1"/>
</dbReference>
<protein>
    <submittedName>
        <fullName evidence="5">Microcin C7 self-immunity protein mccF</fullName>
    </submittedName>
</protein>
<dbReference type="Pfam" id="PF02016">
    <property type="entry name" value="Peptidase_S66"/>
    <property type="match status" value="1"/>
</dbReference>
<dbReference type="EMBL" id="CADCWP010000002">
    <property type="protein sequence ID" value="CAA9553182.1"/>
    <property type="molecule type" value="Genomic_DNA"/>
</dbReference>
<dbReference type="InterPro" id="IPR003507">
    <property type="entry name" value="S66_fam"/>
</dbReference>
<proteinExistence type="inferred from homology"/>
<dbReference type="GO" id="GO:0016787">
    <property type="term" value="F:hydrolase activity"/>
    <property type="evidence" value="ECO:0007669"/>
    <property type="project" value="UniProtKB-KW"/>
</dbReference>
<evidence type="ECO:0000313" key="5">
    <source>
        <dbReference type="EMBL" id="CAA9553182.1"/>
    </source>
</evidence>
<dbReference type="AlphaFoldDB" id="A0A6J4UMC9"/>
<dbReference type="Gene3D" id="3.50.30.60">
    <property type="entry name" value="LD-carboxypeptidase A C-terminal domain-like"/>
    <property type="match status" value="1"/>
</dbReference>
<name>A0A6J4UMC9_9DEIN</name>
<evidence type="ECO:0000259" key="4">
    <source>
        <dbReference type="Pfam" id="PF17676"/>
    </source>
</evidence>
<dbReference type="Pfam" id="PF17676">
    <property type="entry name" value="Peptidase_S66C"/>
    <property type="match status" value="1"/>
</dbReference>
<feature type="domain" description="LD-carboxypeptidase C-terminal" evidence="4">
    <location>
        <begin position="209"/>
        <end position="328"/>
    </location>
</feature>
<evidence type="ECO:0000256" key="2">
    <source>
        <dbReference type="ARBA" id="ARBA00022801"/>
    </source>
</evidence>
<dbReference type="PANTHER" id="PTHR30237:SF4">
    <property type="entry name" value="LD-CARBOXYPEPTIDASE C-TERMINAL DOMAIN-CONTAINING PROTEIN"/>
    <property type="match status" value="1"/>
</dbReference>
<dbReference type="CDD" id="cd07062">
    <property type="entry name" value="Peptidase_S66_mccF_like"/>
    <property type="match status" value="1"/>
</dbReference>